<dbReference type="RefSeq" id="WP_038062136.1">
    <property type="nucleotide sequence ID" value="NZ_CP008796.1"/>
</dbReference>
<dbReference type="Proteomes" id="UP000028481">
    <property type="component" value="Chromosome"/>
</dbReference>
<dbReference type="GO" id="GO:0019154">
    <property type="term" value="F:glycolate dehydrogenase activity"/>
    <property type="evidence" value="ECO:0007669"/>
    <property type="project" value="UniProtKB-EC"/>
</dbReference>
<evidence type="ECO:0000313" key="9">
    <source>
        <dbReference type="Proteomes" id="UP000028481"/>
    </source>
</evidence>
<protein>
    <recommendedName>
        <fullName evidence="6">Glycolate oxidase iron-sulfur subunit</fullName>
        <ecNumber evidence="6">1.1.99.14</ecNumber>
    </recommendedName>
</protein>
<name>A0A075WU64_9BACT</name>
<dbReference type="SUPFAM" id="SSF46548">
    <property type="entry name" value="alpha-helical ferredoxin"/>
    <property type="match status" value="1"/>
</dbReference>
<evidence type="ECO:0000256" key="4">
    <source>
        <dbReference type="ARBA" id="ARBA00023004"/>
    </source>
</evidence>
<comment type="cofactor">
    <cofactor evidence="6">
        <name>[4Fe-4S] cluster</name>
        <dbReference type="ChEBI" id="CHEBI:49883"/>
    </cofactor>
    <text evidence="6">Binds 2 [4Fe-4S] clusters.</text>
</comment>
<dbReference type="PROSITE" id="PS51379">
    <property type="entry name" value="4FE4S_FER_2"/>
    <property type="match status" value="1"/>
</dbReference>
<proteinExistence type="predicted"/>
<dbReference type="STRING" id="289377.HL41_07295"/>
<dbReference type="GO" id="GO:0051539">
    <property type="term" value="F:4 iron, 4 sulfur cluster binding"/>
    <property type="evidence" value="ECO:0007669"/>
    <property type="project" value="UniProtKB-UniRule"/>
</dbReference>
<dbReference type="EMBL" id="CP008796">
    <property type="protein sequence ID" value="AIH04505.1"/>
    <property type="molecule type" value="Genomic_DNA"/>
</dbReference>
<dbReference type="InterPro" id="IPR012257">
    <property type="entry name" value="Glc_ox_4Fe-4S"/>
</dbReference>
<dbReference type="GO" id="GO:0046872">
    <property type="term" value="F:metal ion binding"/>
    <property type="evidence" value="ECO:0007669"/>
    <property type="project" value="UniProtKB-UniRule"/>
</dbReference>
<evidence type="ECO:0000256" key="3">
    <source>
        <dbReference type="ARBA" id="ARBA00022737"/>
    </source>
</evidence>
<evidence type="ECO:0000256" key="1">
    <source>
        <dbReference type="ARBA" id="ARBA00022485"/>
    </source>
</evidence>
<dbReference type="InterPro" id="IPR009051">
    <property type="entry name" value="Helical_ferredxn"/>
</dbReference>
<dbReference type="InterPro" id="IPR017900">
    <property type="entry name" value="4Fe4S_Fe_S_CS"/>
</dbReference>
<organism evidence="8 9">
    <name type="scientific">Thermodesulfobacterium commune DSM 2178</name>
    <dbReference type="NCBI Taxonomy" id="289377"/>
    <lineage>
        <taxon>Bacteria</taxon>
        <taxon>Pseudomonadati</taxon>
        <taxon>Thermodesulfobacteriota</taxon>
        <taxon>Thermodesulfobacteria</taxon>
        <taxon>Thermodesulfobacteriales</taxon>
        <taxon>Thermodesulfobacteriaceae</taxon>
        <taxon>Thermodesulfobacterium</taxon>
    </lineage>
</organism>
<dbReference type="PANTHER" id="PTHR32479">
    <property type="entry name" value="GLYCOLATE OXIDASE IRON-SULFUR SUBUNIT"/>
    <property type="match status" value="1"/>
</dbReference>
<keyword evidence="9" id="KW-1185">Reference proteome</keyword>
<dbReference type="AlphaFoldDB" id="A0A075WU64"/>
<comment type="catalytic activity">
    <reaction evidence="6">
        <text>(R)-lactate + A = pyruvate + AH2</text>
        <dbReference type="Rhea" id="RHEA:15089"/>
        <dbReference type="ChEBI" id="CHEBI:13193"/>
        <dbReference type="ChEBI" id="CHEBI:15361"/>
        <dbReference type="ChEBI" id="CHEBI:16004"/>
        <dbReference type="ChEBI" id="CHEBI:17499"/>
    </reaction>
</comment>
<accession>A0A075WU64</accession>
<dbReference type="Pfam" id="PF02754">
    <property type="entry name" value="CCG"/>
    <property type="match status" value="2"/>
</dbReference>
<evidence type="ECO:0000256" key="2">
    <source>
        <dbReference type="ARBA" id="ARBA00022723"/>
    </source>
</evidence>
<dbReference type="PIRSF" id="PIRSF000139">
    <property type="entry name" value="Glc_ox_4Fe-4S"/>
    <property type="match status" value="1"/>
</dbReference>
<dbReference type="HOGENOM" id="CLU_023081_0_1_0"/>
<comment type="function">
    <text evidence="6">Component of a complex that catalyzes the oxidation of glycolate to glyoxylate.</text>
</comment>
<dbReference type="Gene3D" id="1.10.1060.10">
    <property type="entry name" value="Alpha-helical ferredoxin"/>
    <property type="match status" value="1"/>
</dbReference>
<dbReference type="InterPro" id="IPR017896">
    <property type="entry name" value="4Fe4S_Fe-S-bd"/>
</dbReference>
<reference evidence="8 9" key="1">
    <citation type="journal article" date="2015" name="Genome Announc.">
        <title>Genome Sequence of a Sulfate-Reducing Thermophilic Bacterium, Thermodesulfobacterium commune DSM 2178T (Phylum Thermodesulfobacteria).</title>
        <authorList>
            <person name="Bhatnagar S."/>
            <person name="Badger J.H."/>
            <person name="Madupu R."/>
            <person name="Khouri H.M."/>
            <person name="O'Connor E.M."/>
            <person name="Robb F.T."/>
            <person name="Ward N.L."/>
            <person name="Eisen J.A."/>
        </authorList>
    </citation>
    <scope>NUCLEOTIDE SEQUENCE [LARGE SCALE GENOMIC DNA]</scope>
    <source>
        <strain evidence="8 9">DSM 2178</strain>
    </source>
</reference>
<dbReference type="PaxDb" id="289377-HL41_07295"/>
<dbReference type="eggNOG" id="COG0247">
    <property type="taxonomic scope" value="Bacteria"/>
</dbReference>
<keyword evidence="5 6" id="KW-0411">Iron-sulfur</keyword>
<keyword evidence="1 6" id="KW-0004">4Fe-4S</keyword>
<comment type="catalytic activity">
    <reaction evidence="6">
        <text>glycolate + A = glyoxylate + AH2</text>
        <dbReference type="Rhea" id="RHEA:21264"/>
        <dbReference type="ChEBI" id="CHEBI:13193"/>
        <dbReference type="ChEBI" id="CHEBI:17499"/>
        <dbReference type="ChEBI" id="CHEBI:29805"/>
        <dbReference type="ChEBI" id="CHEBI:36655"/>
        <dbReference type="EC" id="1.1.99.14"/>
    </reaction>
</comment>
<evidence type="ECO:0000256" key="5">
    <source>
        <dbReference type="ARBA" id="ARBA00023014"/>
    </source>
</evidence>
<dbReference type="PROSITE" id="PS00198">
    <property type="entry name" value="4FE4S_FER_1"/>
    <property type="match status" value="2"/>
</dbReference>
<keyword evidence="6" id="KW-0249">Electron transport</keyword>
<gene>
    <name evidence="8" type="ORF">HL41_07295</name>
</gene>
<dbReference type="KEGG" id="tcm:HL41_07295"/>
<keyword evidence="3" id="KW-0677">Repeat</keyword>
<keyword evidence="2 6" id="KW-0479">Metal-binding</keyword>
<dbReference type="InterPro" id="IPR004017">
    <property type="entry name" value="Cys_rich_dom"/>
</dbReference>
<evidence type="ECO:0000259" key="7">
    <source>
        <dbReference type="PROSITE" id="PS51379"/>
    </source>
</evidence>
<sequence length="429" mass="48317">MGKSVFESDEALKRELIRCMKCGNCMAVCPVYGTEVKESAVARGKIALGEAYLEGKIRDKDLMNLIYNCLVCKSCMLACPTGVKYDKIILALRHKLAKDLGKPWVKKLAFWALTHPSLFDKGLKAFSKMQGFFLEKRGPKLRAPRAFLRTLGKRFDEYFVLPEFASKSFRDSTPEVVEVSNPQATALFFTGCSINYLYPEIGDDILFVLKKNAIKTLIPKGQNCCGMPVMVHGDIEKAKELAKNNLDLFERINPEYIITGCASCGSALKHEYPMIFEGDQEYETKAKKWAEKVYDITSFLLKVIKLKKPKAELKLKVTYHDPCHLKKSMKVWVEPRELLKAIPGVELVEMKKPDACCGSGGSYHLAYADTSLKILQSKMEDVKNTRAEVVATECPACMMQLGEGTQRYKVNAKVKHVISLLAEAYRRES</sequence>
<dbReference type="EC" id="1.1.99.14" evidence="6"/>
<feature type="domain" description="4Fe-4S ferredoxin-type" evidence="7">
    <location>
        <begin position="10"/>
        <end position="39"/>
    </location>
</feature>
<evidence type="ECO:0000313" key="8">
    <source>
        <dbReference type="EMBL" id="AIH04505.1"/>
    </source>
</evidence>
<keyword evidence="6" id="KW-0813">Transport</keyword>
<dbReference type="PANTHER" id="PTHR32479:SF20">
    <property type="entry name" value="GLYCOLATE OXIDASE IRON-SULFUR SUBUNIT"/>
    <property type="match status" value="1"/>
</dbReference>
<evidence type="ECO:0000256" key="6">
    <source>
        <dbReference type="PIRNR" id="PIRNR000139"/>
    </source>
</evidence>
<keyword evidence="4 6" id="KW-0408">Iron</keyword>
<dbReference type="Pfam" id="PF13183">
    <property type="entry name" value="Fer4_8"/>
    <property type="match status" value="1"/>
</dbReference>